<dbReference type="SMART" id="SM00220">
    <property type="entry name" value="S_TKc"/>
    <property type="match status" value="1"/>
</dbReference>
<dbReference type="PROSITE" id="PS00675">
    <property type="entry name" value="SIGMA54_INTERACT_1"/>
    <property type="match status" value="1"/>
</dbReference>
<dbReference type="GO" id="GO:0006355">
    <property type="term" value="P:regulation of DNA-templated transcription"/>
    <property type="evidence" value="ECO:0007669"/>
    <property type="project" value="InterPro"/>
</dbReference>
<evidence type="ECO:0000259" key="7">
    <source>
        <dbReference type="PROSITE" id="PS50011"/>
    </source>
</evidence>
<dbReference type="InterPro" id="IPR002197">
    <property type="entry name" value="HTH_Fis"/>
</dbReference>
<dbReference type="PROSITE" id="PS50045">
    <property type="entry name" value="SIGMA54_INTERACT_4"/>
    <property type="match status" value="1"/>
</dbReference>
<dbReference type="SMART" id="SM00065">
    <property type="entry name" value="GAF"/>
    <property type="match status" value="1"/>
</dbReference>
<keyword evidence="1" id="KW-0547">Nucleotide-binding</keyword>
<keyword evidence="5" id="KW-0804">Transcription</keyword>
<evidence type="ECO:0000256" key="3">
    <source>
        <dbReference type="ARBA" id="ARBA00023015"/>
    </source>
</evidence>
<accession>A0A0K1EPU3</accession>
<dbReference type="PROSITE" id="PS00108">
    <property type="entry name" value="PROTEIN_KINASE_ST"/>
    <property type="match status" value="1"/>
</dbReference>
<dbReference type="InterPro" id="IPR003593">
    <property type="entry name" value="AAA+_ATPase"/>
</dbReference>
<dbReference type="Gene3D" id="1.10.8.60">
    <property type="match status" value="1"/>
</dbReference>
<dbReference type="CDD" id="cd00009">
    <property type="entry name" value="AAA"/>
    <property type="match status" value="2"/>
</dbReference>
<dbReference type="GO" id="GO:0004674">
    <property type="term" value="F:protein serine/threonine kinase activity"/>
    <property type="evidence" value="ECO:0007669"/>
    <property type="project" value="UniProtKB-EC"/>
</dbReference>
<evidence type="ECO:0000256" key="1">
    <source>
        <dbReference type="ARBA" id="ARBA00022741"/>
    </source>
</evidence>
<dbReference type="InterPro" id="IPR029016">
    <property type="entry name" value="GAF-like_dom_sf"/>
</dbReference>
<dbReference type="FunFam" id="3.40.50.300:FF:000006">
    <property type="entry name" value="DNA-binding transcriptional regulator NtrC"/>
    <property type="match status" value="1"/>
</dbReference>
<dbReference type="GO" id="GO:0005524">
    <property type="term" value="F:ATP binding"/>
    <property type="evidence" value="ECO:0007669"/>
    <property type="project" value="UniProtKB-KW"/>
</dbReference>
<dbReference type="PANTHER" id="PTHR32071">
    <property type="entry name" value="TRANSCRIPTIONAL REGULATORY PROTEIN"/>
    <property type="match status" value="1"/>
</dbReference>
<keyword evidence="10" id="KW-1185">Reference proteome</keyword>
<dbReference type="Gene3D" id="3.30.200.20">
    <property type="entry name" value="Phosphorylase Kinase, domain 1"/>
    <property type="match status" value="1"/>
</dbReference>
<evidence type="ECO:0000313" key="9">
    <source>
        <dbReference type="EMBL" id="AKT42628.1"/>
    </source>
</evidence>
<dbReference type="Gene3D" id="3.40.50.300">
    <property type="entry name" value="P-loop containing nucleotide triphosphate hydrolases"/>
    <property type="match status" value="2"/>
</dbReference>
<keyword evidence="2" id="KW-0067">ATP-binding</keyword>
<feature type="compositionally biased region" description="Low complexity" evidence="6">
    <location>
        <begin position="1043"/>
        <end position="1057"/>
    </location>
</feature>
<dbReference type="Pfam" id="PF25601">
    <property type="entry name" value="AAA_lid_14"/>
    <property type="match status" value="1"/>
</dbReference>
<dbReference type="Gene3D" id="1.25.40.10">
    <property type="entry name" value="Tetratricopeptide repeat domain"/>
    <property type="match status" value="1"/>
</dbReference>
<dbReference type="InterPro" id="IPR025662">
    <property type="entry name" value="Sigma_54_int_dom_ATP-bd_1"/>
</dbReference>
<dbReference type="Pfam" id="PF01590">
    <property type="entry name" value="GAF"/>
    <property type="match status" value="1"/>
</dbReference>
<dbReference type="SUPFAM" id="SSF52540">
    <property type="entry name" value="P-loop containing nucleoside triphosphate hydrolases"/>
    <property type="match status" value="2"/>
</dbReference>
<reference evidence="9 10" key="1">
    <citation type="submission" date="2015-07" db="EMBL/GenBank/DDBJ databases">
        <title>Genome analysis of myxobacterium Chondromyces crocatus Cm c5 reveals a high potential for natural compound synthesis and the genetic basis for the loss of fruiting body formation.</title>
        <authorList>
            <person name="Zaburannyi N."/>
            <person name="Bunk B."/>
            <person name="Maier J."/>
            <person name="Overmann J."/>
            <person name="Mueller R."/>
        </authorList>
    </citation>
    <scope>NUCLEOTIDE SEQUENCE [LARGE SCALE GENOMIC DNA]</scope>
    <source>
        <strain evidence="9 10">Cm c5</strain>
    </source>
</reference>
<organism evidence="9 10">
    <name type="scientific">Chondromyces crocatus</name>
    <dbReference type="NCBI Taxonomy" id="52"/>
    <lineage>
        <taxon>Bacteria</taxon>
        <taxon>Pseudomonadati</taxon>
        <taxon>Myxococcota</taxon>
        <taxon>Polyangia</taxon>
        <taxon>Polyangiales</taxon>
        <taxon>Polyangiaceae</taxon>
        <taxon>Chondromyces</taxon>
    </lineage>
</organism>
<dbReference type="InterPro" id="IPR002078">
    <property type="entry name" value="Sigma_54_int"/>
</dbReference>
<evidence type="ECO:0000256" key="2">
    <source>
        <dbReference type="ARBA" id="ARBA00022840"/>
    </source>
</evidence>
<evidence type="ECO:0000256" key="4">
    <source>
        <dbReference type="ARBA" id="ARBA00023125"/>
    </source>
</evidence>
<dbReference type="InterPro" id="IPR008271">
    <property type="entry name" value="Ser/Thr_kinase_AS"/>
</dbReference>
<feature type="compositionally biased region" description="Low complexity" evidence="6">
    <location>
        <begin position="1501"/>
        <end position="1521"/>
    </location>
</feature>
<gene>
    <name evidence="9" type="ORF">CMC5_068550</name>
</gene>
<feature type="region of interest" description="Disordered" evidence="6">
    <location>
        <begin position="1"/>
        <end position="24"/>
    </location>
</feature>
<dbReference type="Gene3D" id="1.10.510.10">
    <property type="entry name" value="Transferase(Phosphotransferase) domain 1"/>
    <property type="match status" value="1"/>
</dbReference>
<dbReference type="InterPro" id="IPR000719">
    <property type="entry name" value="Prot_kinase_dom"/>
</dbReference>
<dbReference type="STRING" id="52.CMC5_068550"/>
<feature type="region of interest" description="Disordered" evidence="6">
    <location>
        <begin position="270"/>
        <end position="289"/>
    </location>
</feature>
<feature type="region of interest" description="Disordered" evidence="6">
    <location>
        <begin position="1037"/>
        <end position="1057"/>
    </location>
</feature>
<dbReference type="InterPro" id="IPR011990">
    <property type="entry name" value="TPR-like_helical_dom_sf"/>
</dbReference>
<evidence type="ECO:0000313" key="10">
    <source>
        <dbReference type="Proteomes" id="UP000067626"/>
    </source>
</evidence>
<dbReference type="SMART" id="SM00028">
    <property type="entry name" value="TPR"/>
    <property type="match status" value="4"/>
</dbReference>
<dbReference type="InterPro" id="IPR011009">
    <property type="entry name" value="Kinase-like_dom_sf"/>
</dbReference>
<dbReference type="RefSeq" id="WP_245677967.1">
    <property type="nucleotide sequence ID" value="NZ_CP012159.1"/>
</dbReference>
<protein>
    <submittedName>
        <fullName evidence="9">Protein kinase</fullName>
        <ecNumber evidence="9">2.7.11.1</ecNumber>
    </submittedName>
</protein>
<dbReference type="Gene3D" id="1.10.10.60">
    <property type="entry name" value="Homeodomain-like"/>
    <property type="match status" value="1"/>
</dbReference>
<dbReference type="Proteomes" id="UP000067626">
    <property type="component" value="Chromosome"/>
</dbReference>
<proteinExistence type="predicted"/>
<dbReference type="SUPFAM" id="SSF48452">
    <property type="entry name" value="TPR-like"/>
    <property type="match status" value="1"/>
</dbReference>
<dbReference type="Gene3D" id="3.30.450.40">
    <property type="match status" value="1"/>
</dbReference>
<dbReference type="PRINTS" id="PR01590">
    <property type="entry name" value="HTHFIS"/>
</dbReference>
<dbReference type="GO" id="GO:0043565">
    <property type="term" value="F:sequence-specific DNA binding"/>
    <property type="evidence" value="ECO:0007669"/>
    <property type="project" value="InterPro"/>
</dbReference>
<dbReference type="CDD" id="cd14014">
    <property type="entry name" value="STKc_PknB_like"/>
    <property type="match status" value="1"/>
</dbReference>
<dbReference type="SUPFAM" id="SSF56112">
    <property type="entry name" value="Protein kinase-like (PK-like)"/>
    <property type="match status" value="1"/>
</dbReference>
<dbReference type="InterPro" id="IPR027417">
    <property type="entry name" value="P-loop_NTPase"/>
</dbReference>
<dbReference type="InterPro" id="IPR019734">
    <property type="entry name" value="TPR_rpt"/>
</dbReference>
<feature type="region of interest" description="Disordered" evidence="6">
    <location>
        <begin position="1473"/>
        <end position="1529"/>
    </location>
</feature>
<dbReference type="SMART" id="SM00382">
    <property type="entry name" value="AAA"/>
    <property type="match status" value="2"/>
</dbReference>
<dbReference type="Pfam" id="PF00158">
    <property type="entry name" value="Sigma54_activat"/>
    <property type="match status" value="1"/>
</dbReference>
<name>A0A0K1EPU3_CHOCO</name>
<dbReference type="EC" id="2.7.11.1" evidence="9"/>
<keyword evidence="3" id="KW-0805">Transcription regulation</keyword>
<feature type="domain" description="Protein kinase" evidence="7">
    <location>
        <begin position="30"/>
        <end position="293"/>
    </location>
</feature>
<dbReference type="Pfam" id="PF02954">
    <property type="entry name" value="HTH_8"/>
    <property type="match status" value="1"/>
</dbReference>
<dbReference type="SUPFAM" id="SSF46689">
    <property type="entry name" value="Homeodomain-like"/>
    <property type="match status" value="1"/>
</dbReference>
<sequence length="1570" mass="167939">MTAKENELSAGQGSRDGITGSSGPRLPLRYEPLAALGKGGAGEVWAVRDRISGRTVALKALGEGGDEREVMALVREATALSGVEGLGVPRVLRFGRLPESGRPYLVRELVVGTSLADLLEGKAGEAEARLLDPKVWLAAIADAADQLTRLHRALLLHGDVKPANLIVGPDGRATLVDLGLAAPWRDGGVRPEGLTPRYAAPELLEGAPLTVRVEVFALGVTLKEALISAGERLPGATRRALDAVAARATAENPADRYPSTDELGSALRGAAGLSERPPSGVGEEDGASVWPVLGLDGPSGRLLSRIEGMREGGGLLITGPPGSGRSALLRRIAWSLGVAGRAVAWIEAARVNDLAEALAIELSAQGTGREEGRRRTHGIVLVDDAERLGSEALAWLDTEREAGSKLVLVLGVAPSAGQGLPGRTFEIFPMEPLELQVALSLVQRGIPSLSDAVARHVVERSGGWPGNIRRIVARLAGAPVASIADVDRLLAESAVTGGGERDATGDPSRRPLDEIHDLLDRGHFDEAGEALVAWREDRAPEVVIVRARLLTNVGQSVQALSELASVGEEVDRSGDLELSGSWSLNVARALLRTGDYPATERRAGEVPERLGVAVGDEAEALITERGRRLLCEAAALQGLAQSYSARHEEARSTLERSVVLARRTANPRSLSLALGSLAFALQRSERLGEAKEAYEEALGAAEQAGDAGTMATTRLNLAGIAKSQGDLAAAIRHLEAAVDMGRRSGRVITIRQALLNLANLDLYLGRIAKAKVAIDALVADRGSMPPYQRAQLLALEAEHAARSGDVAGAASLCLSCAEAYEAMGLRVDAAEARLERVLLAVGLPGAEARSVLEEVEAAATALGSSGAHRAALALARGRTAALARDEDRARASYEEALKAATVAGQRDWIWRALAARAELEDESGQPLRARRDREAALETLEEISARLPRDLREVFWNDPRRRELRAAARVALSNAVTLSAAPVGGGGEDRLARVLEINRAIAGEHDLERLLEKVTDHAIALLRAERGFVILRSGYARRGGGASSSSVSTSSVSTSVPPVGADGDLSIHASRDQAGDDPHARFSRSIAERVLLSGEPVVTASARNDARMADYVSVHQLMLQSVACVPIRARSGAVIGALYLETRLRPTASFDGELPTLIALADQVAIAIDTARLVGENRRRAEELSRVNEELVAARAKLEELLGQRTAELVKTRRDLRSARAVLRGHFGYEGLVGTSDAMRRLYALIDRVKDADIPVLITGESGTGKEVVARTLHEKSPRGKKPFLGINCGAIPEHLLESELFGHVRGAFTGADRDRKGLFREATEGTLLLDEIGEMPPKMQAGLLRVLQERVVRPVGGAREERVDTRVIAATHRSLAEMVEAGTFREDLYYRLHVVELRLPSLRERLDDVPLLIDHFLGIFAARHGRERGSVSRAALARLMDYRWPGNVRQLENVLLNAWVLSDRSELDVDDFELPDAPPRSSRSFGSRGGPPPSWGEGQPSSRGGARAGGSAPASSGEAATPLERHRNDERERILAALEECNWNRVKAAQIVGLPRRTFYRRLKEYGIQ</sequence>
<dbReference type="SUPFAM" id="SSF55781">
    <property type="entry name" value="GAF domain-like"/>
    <property type="match status" value="1"/>
</dbReference>
<keyword evidence="9" id="KW-0808">Transferase</keyword>
<feature type="domain" description="Sigma-54 factor interaction" evidence="8">
    <location>
        <begin position="1232"/>
        <end position="1461"/>
    </location>
</feature>
<evidence type="ECO:0000256" key="5">
    <source>
        <dbReference type="ARBA" id="ARBA00023163"/>
    </source>
</evidence>
<dbReference type="InterPro" id="IPR025944">
    <property type="entry name" value="Sigma_54_int_dom_CS"/>
</dbReference>
<evidence type="ECO:0000256" key="6">
    <source>
        <dbReference type="SAM" id="MobiDB-lite"/>
    </source>
</evidence>
<dbReference type="InterPro" id="IPR058031">
    <property type="entry name" value="AAA_lid_NorR"/>
</dbReference>
<dbReference type="PROSITE" id="PS00688">
    <property type="entry name" value="SIGMA54_INTERACT_3"/>
    <property type="match status" value="1"/>
</dbReference>
<dbReference type="EMBL" id="CP012159">
    <property type="protein sequence ID" value="AKT42628.1"/>
    <property type="molecule type" value="Genomic_DNA"/>
</dbReference>
<dbReference type="Pfam" id="PF00069">
    <property type="entry name" value="Pkinase"/>
    <property type="match status" value="1"/>
</dbReference>
<keyword evidence="9" id="KW-0418">Kinase</keyword>
<dbReference type="KEGG" id="ccro:CMC5_068550"/>
<evidence type="ECO:0000259" key="8">
    <source>
        <dbReference type="PROSITE" id="PS50045"/>
    </source>
</evidence>
<dbReference type="PROSITE" id="PS50011">
    <property type="entry name" value="PROTEIN_KINASE_DOM"/>
    <property type="match status" value="1"/>
</dbReference>
<dbReference type="InterPro" id="IPR009057">
    <property type="entry name" value="Homeodomain-like_sf"/>
</dbReference>
<keyword evidence="4" id="KW-0238">DNA-binding</keyword>
<dbReference type="InterPro" id="IPR003018">
    <property type="entry name" value="GAF"/>
</dbReference>